<keyword evidence="2" id="KW-0472">Membrane</keyword>
<dbReference type="EMBL" id="CP020373">
    <property type="protein sequence ID" value="AZQ12515.1"/>
    <property type="molecule type" value="Genomic_DNA"/>
</dbReference>
<keyword evidence="2" id="KW-0812">Transmembrane</keyword>
<evidence type="ECO:0000256" key="2">
    <source>
        <dbReference type="SAM" id="Phobius"/>
    </source>
</evidence>
<keyword evidence="4" id="KW-1185">Reference proteome</keyword>
<accession>A0ABN5U028</accession>
<evidence type="ECO:0000313" key="4">
    <source>
        <dbReference type="Proteomes" id="UP000278437"/>
    </source>
</evidence>
<feature type="region of interest" description="Disordered" evidence="1">
    <location>
        <begin position="217"/>
        <end position="254"/>
    </location>
</feature>
<gene>
    <name evidence="3" type="ORF">STH12_03456</name>
</gene>
<proteinExistence type="predicted"/>
<sequence>MPVRTISSDKEYFAEFHADRQLIAAYFKANPAVFISGLYFLCSIAGLIYLAVLHQGFDIPVLAYLELTDFLMAFIANPSIYIAMAGFTSFILFLYVLSRWFPHWFEAKAEAKWYNSWKPFYGIRMYKLVLLLVVIPLFLYAFTVASHDVEYLQSDSASKHRLDLNYPITLTNAAKVQQVTVTLISLTSRFAFALPEGQSKPITVPVHNIAALQPLPTSEASSSITPSTEPKVNNQSNLSSLLTDEPSEPAGLAVPQRVAKPKAFGENAVEANISTETKIN</sequence>
<organism evidence="3 4">
    <name type="scientific">Shewanella khirikhana</name>
    <dbReference type="NCBI Taxonomy" id="1965282"/>
    <lineage>
        <taxon>Bacteria</taxon>
        <taxon>Pseudomonadati</taxon>
        <taxon>Pseudomonadota</taxon>
        <taxon>Gammaproteobacteria</taxon>
        <taxon>Alteromonadales</taxon>
        <taxon>Shewanellaceae</taxon>
        <taxon>Shewanella</taxon>
    </lineage>
</organism>
<reference evidence="4" key="1">
    <citation type="submission" date="2017-03" db="EMBL/GenBank/DDBJ databases">
        <title>Full genome sequence of a non-lethal Shewanella isolate that potentiates virulence of Vibio parahaemolyticus causing acute hepatopancreatic necrosis disease (AHPND) in shrimp.</title>
        <authorList>
            <person name="Prachumwat A."/>
            <person name="Sritunyalucksana K."/>
        </authorList>
    </citation>
    <scope>NUCLEOTIDE SEQUENCE [LARGE SCALE GENOMIC DNA]</scope>
    <source>
        <strain evidence="4">TH2012</strain>
    </source>
</reference>
<dbReference type="Proteomes" id="UP000278437">
    <property type="component" value="Chromosome"/>
</dbReference>
<feature type="transmembrane region" description="Helical" evidence="2">
    <location>
        <begin position="72"/>
        <end position="97"/>
    </location>
</feature>
<keyword evidence="2" id="KW-1133">Transmembrane helix</keyword>
<evidence type="ECO:0000313" key="3">
    <source>
        <dbReference type="EMBL" id="AZQ12515.1"/>
    </source>
</evidence>
<feature type="compositionally biased region" description="Polar residues" evidence="1">
    <location>
        <begin position="217"/>
        <end position="242"/>
    </location>
</feature>
<feature type="transmembrane region" description="Helical" evidence="2">
    <location>
        <begin position="32"/>
        <end position="52"/>
    </location>
</feature>
<feature type="transmembrane region" description="Helical" evidence="2">
    <location>
        <begin position="128"/>
        <end position="146"/>
    </location>
</feature>
<protein>
    <submittedName>
        <fullName evidence="3">Uncharacterized protein</fullName>
    </submittedName>
</protein>
<evidence type="ECO:0000256" key="1">
    <source>
        <dbReference type="SAM" id="MobiDB-lite"/>
    </source>
</evidence>
<name>A0ABN5U028_9GAMM</name>